<dbReference type="GO" id="GO:0016787">
    <property type="term" value="F:hydrolase activity"/>
    <property type="evidence" value="ECO:0007669"/>
    <property type="project" value="UniProtKB-KW"/>
</dbReference>
<feature type="domain" description="Reverse transcriptase RNase H-like" evidence="7">
    <location>
        <begin position="135"/>
        <end position="232"/>
    </location>
</feature>
<keyword evidence="1" id="KW-0808">Transferase</keyword>
<sequence length="335" mass="38184">MVVLRTGDDKEVVMIGKRRDYLYNVISAVEKLVQKGCEAYLAYVSVLVSRDSSIGDIRTVKGFLDVFPMDLSSLPLNREVYFSIELLSSTALCVSVEGTGSVCEEKGWYHEDQSSFEKLKSVLTQAPVPIQPESSREFVVYSDTSHVRLGCVLMQDSKVVAYASRQLQSHEGNYPTHDLELDVVVFVLKIWRNYLYGYRCIIYTDHKSLKYFLTQNELNLRQHRWIKLLKNYDCTIEYHPGKANVVANALSRKAMTDLRVMFACLSLFDDRGLFAELQVKLTWIGQIREKYLGDGSLGLQFRQVESGSTFDFGLNKDGVLCFQGRLCVPNNSDLR</sequence>
<dbReference type="GeneID" id="107921574"/>
<evidence type="ECO:0000256" key="1">
    <source>
        <dbReference type="ARBA" id="ARBA00022679"/>
    </source>
</evidence>
<evidence type="ECO:0000256" key="6">
    <source>
        <dbReference type="ARBA" id="ARBA00022918"/>
    </source>
</evidence>
<reference evidence="9" key="2">
    <citation type="submission" date="2025-08" db="UniProtKB">
        <authorList>
            <consortium name="RefSeq"/>
        </authorList>
    </citation>
    <scope>IDENTIFICATION</scope>
</reference>
<dbReference type="SUPFAM" id="SSF56672">
    <property type="entry name" value="DNA/RNA polymerases"/>
    <property type="match status" value="1"/>
</dbReference>
<evidence type="ECO:0000313" key="9">
    <source>
        <dbReference type="RefSeq" id="XP_016706898.1"/>
    </source>
</evidence>
<dbReference type="PANTHER" id="PTHR34072:SF52">
    <property type="entry name" value="RIBONUCLEASE H"/>
    <property type="match status" value="1"/>
</dbReference>
<organism evidence="8 9">
    <name type="scientific">Gossypium hirsutum</name>
    <name type="common">Upland cotton</name>
    <name type="synonym">Gossypium mexicanum</name>
    <dbReference type="NCBI Taxonomy" id="3635"/>
    <lineage>
        <taxon>Eukaryota</taxon>
        <taxon>Viridiplantae</taxon>
        <taxon>Streptophyta</taxon>
        <taxon>Embryophyta</taxon>
        <taxon>Tracheophyta</taxon>
        <taxon>Spermatophyta</taxon>
        <taxon>Magnoliopsida</taxon>
        <taxon>eudicotyledons</taxon>
        <taxon>Gunneridae</taxon>
        <taxon>Pentapetalae</taxon>
        <taxon>rosids</taxon>
        <taxon>malvids</taxon>
        <taxon>Malvales</taxon>
        <taxon>Malvaceae</taxon>
        <taxon>Malvoideae</taxon>
        <taxon>Gossypium</taxon>
    </lineage>
</organism>
<dbReference type="RefSeq" id="XP_016706898.1">
    <property type="nucleotide sequence ID" value="XM_016851409.1"/>
</dbReference>
<protein>
    <recommendedName>
        <fullName evidence="7">Reverse transcriptase RNase H-like domain-containing protein</fullName>
    </recommendedName>
</protein>
<dbReference type="OrthoDB" id="1738613at2759"/>
<accession>A0A1U8L0M1</accession>
<evidence type="ECO:0000256" key="2">
    <source>
        <dbReference type="ARBA" id="ARBA00022695"/>
    </source>
</evidence>
<reference evidence="8" key="1">
    <citation type="journal article" date="2020" name="Nat. Genet.">
        <title>Genomic diversifications of five Gossypium allopolyploid species and their impact on cotton improvement.</title>
        <authorList>
            <person name="Chen Z.J."/>
            <person name="Sreedasyam A."/>
            <person name="Ando A."/>
            <person name="Song Q."/>
            <person name="De Santiago L.M."/>
            <person name="Hulse-Kemp A.M."/>
            <person name="Ding M."/>
            <person name="Ye W."/>
            <person name="Kirkbride R.C."/>
            <person name="Jenkins J."/>
            <person name="Plott C."/>
            <person name="Lovell J."/>
            <person name="Lin Y.M."/>
            <person name="Vaughn R."/>
            <person name="Liu B."/>
            <person name="Simpson S."/>
            <person name="Scheffler B.E."/>
            <person name="Wen L."/>
            <person name="Saski C.A."/>
            <person name="Grover C.E."/>
            <person name="Hu G."/>
            <person name="Conover J.L."/>
            <person name="Carlson J.W."/>
            <person name="Shu S."/>
            <person name="Boston L.B."/>
            <person name="Williams M."/>
            <person name="Peterson D.G."/>
            <person name="McGee K."/>
            <person name="Jones D.C."/>
            <person name="Wendel J.F."/>
            <person name="Stelly D.M."/>
            <person name="Grimwood J."/>
            <person name="Schmutz J."/>
        </authorList>
    </citation>
    <scope>NUCLEOTIDE SEQUENCE [LARGE SCALE GENOMIC DNA]</scope>
    <source>
        <strain evidence="8">cv. TM-1</strain>
    </source>
</reference>
<keyword evidence="8" id="KW-1185">Reference proteome</keyword>
<dbReference type="CDD" id="cd09274">
    <property type="entry name" value="RNase_HI_RT_Ty3"/>
    <property type="match status" value="1"/>
</dbReference>
<keyword evidence="2" id="KW-0548">Nucleotidyltransferase</keyword>
<dbReference type="STRING" id="3635.A0A1U8L0M1"/>
<gene>
    <name evidence="9" type="primary">LOC107921574</name>
</gene>
<dbReference type="Pfam" id="PF17917">
    <property type="entry name" value="RT_RNaseH"/>
    <property type="match status" value="1"/>
</dbReference>
<evidence type="ECO:0000256" key="4">
    <source>
        <dbReference type="ARBA" id="ARBA00022759"/>
    </source>
</evidence>
<dbReference type="InterPro" id="IPR041373">
    <property type="entry name" value="RT_RNaseH"/>
</dbReference>
<dbReference type="KEGG" id="ghi:107921574"/>
<name>A0A1U8L0M1_GOSHI</name>
<keyword evidence="3" id="KW-0540">Nuclease</keyword>
<keyword evidence="6" id="KW-0695">RNA-directed DNA polymerase</keyword>
<keyword evidence="4" id="KW-0255">Endonuclease</keyword>
<evidence type="ECO:0000259" key="7">
    <source>
        <dbReference type="Pfam" id="PF17917"/>
    </source>
</evidence>
<dbReference type="PANTHER" id="PTHR34072">
    <property type="entry name" value="ENZYMATIC POLYPROTEIN-RELATED"/>
    <property type="match status" value="1"/>
</dbReference>
<dbReference type="GO" id="GO:0004519">
    <property type="term" value="F:endonuclease activity"/>
    <property type="evidence" value="ECO:0007669"/>
    <property type="project" value="UniProtKB-KW"/>
</dbReference>
<evidence type="ECO:0000256" key="3">
    <source>
        <dbReference type="ARBA" id="ARBA00022722"/>
    </source>
</evidence>
<dbReference type="Proteomes" id="UP000818029">
    <property type="component" value="Chromosome D01"/>
</dbReference>
<proteinExistence type="predicted"/>
<dbReference type="PaxDb" id="3635-A0A1U8L0M1"/>
<dbReference type="AlphaFoldDB" id="A0A1U8L0M1"/>
<evidence type="ECO:0000256" key="5">
    <source>
        <dbReference type="ARBA" id="ARBA00022801"/>
    </source>
</evidence>
<dbReference type="GO" id="GO:0003964">
    <property type="term" value="F:RNA-directed DNA polymerase activity"/>
    <property type="evidence" value="ECO:0007669"/>
    <property type="project" value="UniProtKB-KW"/>
</dbReference>
<dbReference type="InterPro" id="IPR043502">
    <property type="entry name" value="DNA/RNA_pol_sf"/>
</dbReference>
<keyword evidence="5" id="KW-0378">Hydrolase</keyword>
<evidence type="ECO:0000313" key="8">
    <source>
        <dbReference type="Proteomes" id="UP000818029"/>
    </source>
</evidence>